<sequence length="238" mass="26782">MLRALLLALAALALPVQALELKPFSASYTADWKQVPVGGSAVRSLKAEADGRWLLDFEASMLVASLSEQSTFRVEKDTFLPLTYRFNRGGLGKAKQVELDFDWNEKQILGSDRGNQVRLPLNRGLQDKSTYQVVLQHDVAAGKQSMSYQVVDGDEVETYDFRVLGEEVVETKAGLIDAIKVERVRDPTQSNRKTVLWFAKDWDYLLVRLQQVEKDGKEYQIMLQDGTVDGKPVKGRSQ</sequence>
<name>A0A385YZ46_9PSED</name>
<evidence type="ECO:0000313" key="2">
    <source>
        <dbReference type="EMBL" id="AYC32155.1"/>
    </source>
</evidence>
<dbReference type="Pfam" id="PF11306">
    <property type="entry name" value="DUF3108"/>
    <property type="match status" value="1"/>
</dbReference>
<keyword evidence="1" id="KW-0732">Signal</keyword>
<dbReference type="KEGG" id="pcav:D3880_07065"/>
<protein>
    <submittedName>
        <fullName evidence="2">DUF3108 domain-containing protein</fullName>
    </submittedName>
</protein>
<reference evidence="3" key="1">
    <citation type="submission" date="2018-09" db="EMBL/GenBank/DDBJ databases">
        <authorList>
            <person name="Zhu H."/>
        </authorList>
    </citation>
    <scope>NUCLEOTIDE SEQUENCE [LARGE SCALE GENOMIC DNA]</scope>
    <source>
        <strain evidence="3">K2W31S-8</strain>
    </source>
</reference>
<dbReference type="OrthoDB" id="6007799at2"/>
<dbReference type="EMBL" id="CP032419">
    <property type="protein sequence ID" value="AYC32155.1"/>
    <property type="molecule type" value="Genomic_DNA"/>
</dbReference>
<gene>
    <name evidence="2" type="ORF">D3880_07065</name>
</gene>
<proteinExistence type="predicted"/>
<dbReference type="AlphaFoldDB" id="A0A385YZ46"/>
<evidence type="ECO:0000313" key="3">
    <source>
        <dbReference type="Proteomes" id="UP000265560"/>
    </source>
</evidence>
<feature type="chain" id="PRO_5017302338" evidence="1">
    <location>
        <begin position="19"/>
        <end position="238"/>
    </location>
</feature>
<accession>A0A385YZ46</accession>
<dbReference type="Proteomes" id="UP000265560">
    <property type="component" value="Chromosome"/>
</dbReference>
<keyword evidence="3" id="KW-1185">Reference proteome</keyword>
<dbReference type="InterPro" id="IPR021457">
    <property type="entry name" value="DUF3108"/>
</dbReference>
<dbReference type="RefSeq" id="WP_119892777.1">
    <property type="nucleotide sequence ID" value="NZ_CP032419.1"/>
</dbReference>
<feature type="signal peptide" evidence="1">
    <location>
        <begin position="1"/>
        <end position="18"/>
    </location>
</feature>
<organism evidence="2 3">
    <name type="scientific">Pseudomonas cavernae</name>
    <dbReference type="NCBI Taxonomy" id="2320867"/>
    <lineage>
        <taxon>Bacteria</taxon>
        <taxon>Pseudomonadati</taxon>
        <taxon>Pseudomonadota</taxon>
        <taxon>Gammaproteobacteria</taxon>
        <taxon>Pseudomonadales</taxon>
        <taxon>Pseudomonadaceae</taxon>
        <taxon>Pseudomonas</taxon>
    </lineage>
</organism>
<evidence type="ECO:0000256" key="1">
    <source>
        <dbReference type="SAM" id="SignalP"/>
    </source>
</evidence>